<sequence length="190" mass="21226">MKLLLKKNQVIIKLLFAISLFSFYTSNAQSITEKDKNILSLSIKCPNNPQCIYSGKNFSSNLIITNNTNQNLEISLIAIDAISMSSYFKDIKTNEGISGSYSLAGLMNPYLLKKLTLLPAHGTQTIKREFSKTVMKEIFKKSSSKQVIFHVALSTPIHLQGSQEPIGSYKNGKFEPKSFVLKAKKVITKK</sequence>
<name>A0A251ZV40_9PROT</name>
<dbReference type="EMBL" id="JOPB01000006">
    <property type="protein sequence ID" value="OUI78519.1"/>
    <property type="molecule type" value="Genomic_DNA"/>
</dbReference>
<proteinExistence type="predicted"/>
<evidence type="ECO:0000256" key="1">
    <source>
        <dbReference type="SAM" id="SignalP"/>
    </source>
</evidence>
<protein>
    <submittedName>
        <fullName evidence="2">Uncharacterized protein</fullName>
    </submittedName>
</protein>
<evidence type="ECO:0000313" key="3">
    <source>
        <dbReference type="Proteomes" id="UP000194946"/>
    </source>
</evidence>
<keyword evidence="1" id="KW-0732">Signal</keyword>
<keyword evidence="3" id="KW-1185">Reference proteome</keyword>
<reference evidence="3" key="1">
    <citation type="submission" date="2014-06" db="EMBL/GenBank/DDBJ databases">
        <authorList>
            <person name="Winans N.J."/>
            <person name="Newell P.D."/>
            <person name="Douglas A.E."/>
        </authorList>
    </citation>
    <scope>NUCLEOTIDE SEQUENCE [LARGE SCALE GENOMIC DNA]</scope>
    <source>
        <strain evidence="3">DmL_052</strain>
    </source>
</reference>
<feature type="signal peptide" evidence="1">
    <location>
        <begin position="1"/>
        <end position="28"/>
    </location>
</feature>
<organism evidence="2 3">
    <name type="scientific">Commensalibacter intestini</name>
    <dbReference type="NCBI Taxonomy" id="479936"/>
    <lineage>
        <taxon>Bacteria</taxon>
        <taxon>Pseudomonadati</taxon>
        <taxon>Pseudomonadota</taxon>
        <taxon>Alphaproteobacteria</taxon>
        <taxon>Acetobacterales</taxon>
        <taxon>Acetobacteraceae</taxon>
    </lineage>
</organism>
<dbReference type="AlphaFoldDB" id="A0A251ZV40"/>
<gene>
    <name evidence="2" type="ORF">HK18_08380</name>
</gene>
<comment type="caution">
    <text evidence="2">The sequence shown here is derived from an EMBL/GenBank/DDBJ whole genome shotgun (WGS) entry which is preliminary data.</text>
</comment>
<dbReference type="RefSeq" id="WP_008854899.1">
    <property type="nucleotide sequence ID" value="NZ_JOPB01000006.1"/>
</dbReference>
<dbReference type="Proteomes" id="UP000194946">
    <property type="component" value="Unassembled WGS sequence"/>
</dbReference>
<accession>A0A251ZV40</accession>
<feature type="chain" id="PRO_5011631218" evidence="1">
    <location>
        <begin position="29"/>
        <end position="190"/>
    </location>
</feature>
<evidence type="ECO:0000313" key="2">
    <source>
        <dbReference type="EMBL" id="OUI78519.1"/>
    </source>
</evidence>